<keyword evidence="9" id="KW-0249">Electron transport</keyword>
<keyword evidence="6" id="KW-0679">Respiratory chain</keyword>
<comment type="catalytic activity">
    <reaction evidence="15">
        <text>a ubiquinone + NADH + 5 H(+)(in) = a ubiquinol + NAD(+) + 4 H(+)(out)</text>
        <dbReference type="Rhea" id="RHEA:29091"/>
        <dbReference type="Rhea" id="RHEA-COMP:9565"/>
        <dbReference type="Rhea" id="RHEA-COMP:9566"/>
        <dbReference type="ChEBI" id="CHEBI:15378"/>
        <dbReference type="ChEBI" id="CHEBI:16389"/>
        <dbReference type="ChEBI" id="CHEBI:17976"/>
        <dbReference type="ChEBI" id="CHEBI:57540"/>
        <dbReference type="ChEBI" id="CHEBI:57945"/>
        <dbReference type="EC" id="7.1.1.2"/>
    </reaction>
</comment>
<dbReference type="InterPro" id="IPR050269">
    <property type="entry name" value="ComplexI_Subunit6"/>
</dbReference>
<dbReference type="EC" id="7.1.1.2" evidence="3"/>
<evidence type="ECO:0000256" key="15">
    <source>
        <dbReference type="ARBA" id="ARBA00049551"/>
    </source>
</evidence>
<evidence type="ECO:0000256" key="6">
    <source>
        <dbReference type="ARBA" id="ARBA00022660"/>
    </source>
</evidence>
<keyword evidence="12 17" id="KW-0496">Mitochondrion</keyword>
<dbReference type="PANTHER" id="PTHR11435">
    <property type="entry name" value="NADH UBIQUINONE OXIDOREDUCTASE SUBUNIT ND6"/>
    <property type="match status" value="1"/>
</dbReference>
<evidence type="ECO:0000313" key="17">
    <source>
        <dbReference type="EMBL" id="QFX74488.1"/>
    </source>
</evidence>
<comment type="similarity">
    <text evidence="2">Belongs to the complex I subunit 6 family.</text>
</comment>
<evidence type="ECO:0000256" key="5">
    <source>
        <dbReference type="ARBA" id="ARBA00022448"/>
    </source>
</evidence>
<evidence type="ECO:0000256" key="12">
    <source>
        <dbReference type="ARBA" id="ARBA00023128"/>
    </source>
</evidence>
<comment type="subcellular location">
    <subcellularLocation>
        <location evidence="1">Mitochondrion membrane</location>
        <topology evidence="1">Multi-pass membrane protein</topology>
    </subcellularLocation>
</comment>
<evidence type="ECO:0000256" key="10">
    <source>
        <dbReference type="ARBA" id="ARBA00022989"/>
    </source>
</evidence>
<feature type="transmembrane region" description="Helical" evidence="16">
    <location>
        <begin position="83"/>
        <end position="101"/>
    </location>
</feature>
<geneLocation type="mitochondrion" evidence="17"/>
<keyword evidence="7 16" id="KW-0812">Transmembrane</keyword>
<evidence type="ECO:0000256" key="9">
    <source>
        <dbReference type="ARBA" id="ARBA00022982"/>
    </source>
</evidence>
<evidence type="ECO:0000256" key="11">
    <source>
        <dbReference type="ARBA" id="ARBA00023027"/>
    </source>
</evidence>
<protein>
    <recommendedName>
        <fullName evidence="4">NADH-ubiquinone oxidoreductase chain 6</fullName>
        <ecNumber evidence="3">7.1.1.2</ecNumber>
    </recommendedName>
    <alternativeName>
        <fullName evidence="14">NADH dehydrogenase subunit 6</fullName>
    </alternativeName>
</protein>
<evidence type="ECO:0000256" key="2">
    <source>
        <dbReference type="ARBA" id="ARBA00005698"/>
    </source>
</evidence>
<name>A0A5P9W7G9_CRYAT</name>
<evidence type="ECO:0000256" key="14">
    <source>
        <dbReference type="ARBA" id="ARBA00031019"/>
    </source>
</evidence>
<evidence type="ECO:0000256" key="16">
    <source>
        <dbReference type="SAM" id="Phobius"/>
    </source>
</evidence>
<dbReference type="GO" id="GO:0031966">
    <property type="term" value="C:mitochondrial membrane"/>
    <property type="evidence" value="ECO:0007669"/>
    <property type="project" value="UniProtKB-SubCell"/>
</dbReference>
<evidence type="ECO:0000256" key="3">
    <source>
        <dbReference type="ARBA" id="ARBA00012944"/>
    </source>
</evidence>
<keyword evidence="13 16" id="KW-0472">Membrane</keyword>
<evidence type="ECO:0000256" key="13">
    <source>
        <dbReference type="ARBA" id="ARBA00023136"/>
    </source>
</evidence>
<proteinExistence type="inferred from homology"/>
<keyword evidence="10 16" id="KW-1133">Transmembrane helix</keyword>
<feature type="transmembrane region" description="Helical" evidence="16">
    <location>
        <begin position="48"/>
        <end position="71"/>
    </location>
</feature>
<dbReference type="PANTHER" id="PTHR11435:SF1">
    <property type="entry name" value="NADH-UBIQUINONE OXIDOREDUCTASE CHAIN 6"/>
    <property type="match status" value="1"/>
</dbReference>
<evidence type="ECO:0000256" key="1">
    <source>
        <dbReference type="ARBA" id="ARBA00004225"/>
    </source>
</evidence>
<reference evidence="17" key="1">
    <citation type="journal article" date="2019" name="Mitochondrial DNA Part B Resour">
        <title>The complete mitogenome of the springtail Cryptopygus antarcticus travei provides evidence for speciation in the Sub-Antarctic region.</title>
        <authorList>
            <person name="Monsanto D.M."/>
            <person name="Jansen van Vuuren B."/>
            <person name="Jagatap H."/>
            <person name="Jooste C.M."/>
            <person name="Janion-Scheepers C."/>
            <person name="Teske P.R."/>
            <person name="Emami-Khoyi A."/>
        </authorList>
    </citation>
    <scope>NUCLEOTIDE SEQUENCE</scope>
</reference>
<sequence length="159" mass="17977">MKSLFLISLINSCLLMMSSHPVLLMTFILSQTMIVCLISWLYLSVSWFAFVLFLIFLGGLMVLFIYITSLASNEMMKIEAKNFLATLIFLASSLLMMSYFMNSQSTENSIFNSTTKNFFSMYSASASFLILASMIYLLLTLIVVVKISDKFNAPIKNLV</sequence>
<organism evidence="17">
    <name type="scientific">Cryptopygus antarcticus travei</name>
    <dbReference type="NCBI Taxonomy" id="359048"/>
    <lineage>
        <taxon>Eukaryota</taxon>
        <taxon>Metazoa</taxon>
        <taxon>Ecdysozoa</taxon>
        <taxon>Arthropoda</taxon>
        <taxon>Hexapoda</taxon>
        <taxon>Collembola</taxon>
        <taxon>Entomobryomorpha</taxon>
        <taxon>Isotomoidea</taxon>
        <taxon>Isotomidae</taxon>
        <taxon>Anurophorinae</taxon>
        <taxon>Cryptopygus</taxon>
        <taxon>Cryptopygus antarcticus complex</taxon>
    </lineage>
</organism>
<keyword evidence="8" id="KW-1278">Translocase</keyword>
<keyword evidence="5" id="KW-0813">Transport</keyword>
<feature type="transmembrane region" description="Helical" evidence="16">
    <location>
        <begin position="121"/>
        <end position="145"/>
    </location>
</feature>
<dbReference type="AlphaFoldDB" id="A0A5P9W7G9"/>
<evidence type="ECO:0000256" key="4">
    <source>
        <dbReference type="ARBA" id="ARBA00021095"/>
    </source>
</evidence>
<dbReference type="GO" id="GO:0008137">
    <property type="term" value="F:NADH dehydrogenase (ubiquinone) activity"/>
    <property type="evidence" value="ECO:0007669"/>
    <property type="project" value="UniProtKB-EC"/>
</dbReference>
<gene>
    <name evidence="17" type="primary">ND6</name>
</gene>
<dbReference type="EMBL" id="MK433191">
    <property type="protein sequence ID" value="QFX74488.1"/>
    <property type="molecule type" value="Genomic_DNA"/>
</dbReference>
<feature type="transmembrane region" description="Helical" evidence="16">
    <location>
        <begin position="21"/>
        <end position="42"/>
    </location>
</feature>
<keyword evidence="11" id="KW-0520">NAD</keyword>
<evidence type="ECO:0000256" key="8">
    <source>
        <dbReference type="ARBA" id="ARBA00022967"/>
    </source>
</evidence>
<evidence type="ECO:0000256" key="7">
    <source>
        <dbReference type="ARBA" id="ARBA00022692"/>
    </source>
</evidence>
<accession>A0A5P9W7G9</accession>